<evidence type="ECO:0000313" key="10">
    <source>
        <dbReference type="EMBL" id="KAL3830221.1"/>
    </source>
</evidence>
<dbReference type="InterPro" id="IPR026057">
    <property type="entry name" value="TBL_C"/>
</dbReference>
<protein>
    <recommendedName>
        <fullName evidence="12">Trichome birefringence-like N-terminal domain-containing protein</fullName>
    </recommendedName>
</protein>
<evidence type="ECO:0000256" key="1">
    <source>
        <dbReference type="ARBA" id="ARBA00004167"/>
    </source>
</evidence>
<keyword evidence="4" id="KW-0735">Signal-anchor</keyword>
<dbReference type="EMBL" id="JBJXBP010000005">
    <property type="protein sequence ID" value="KAL3830221.1"/>
    <property type="molecule type" value="Genomic_DNA"/>
</dbReference>
<feature type="domain" description="Trichome birefringence-like N-terminal" evidence="9">
    <location>
        <begin position="53"/>
        <end position="105"/>
    </location>
</feature>
<keyword evidence="6 7" id="KW-0472">Membrane</keyword>
<proteinExistence type="inferred from homology"/>
<feature type="domain" description="Trichome birefringence-like N-terminal" evidence="9">
    <location>
        <begin position="778"/>
        <end position="831"/>
    </location>
</feature>
<keyword evidence="11" id="KW-1185">Reference proteome</keyword>
<feature type="domain" description="Trichome birefringence-like C-terminal" evidence="8">
    <location>
        <begin position="106"/>
        <end position="387"/>
    </location>
</feature>
<evidence type="ECO:0000259" key="8">
    <source>
        <dbReference type="Pfam" id="PF13839"/>
    </source>
</evidence>
<evidence type="ECO:0008006" key="12">
    <source>
        <dbReference type="Google" id="ProtNLM"/>
    </source>
</evidence>
<feature type="transmembrane region" description="Helical" evidence="7">
    <location>
        <begin position="20"/>
        <end position="37"/>
    </location>
</feature>
<feature type="domain" description="Trichome birefringence-like C-terminal" evidence="8">
    <location>
        <begin position="832"/>
        <end position="1121"/>
    </location>
</feature>
<comment type="subcellular location">
    <subcellularLocation>
        <location evidence="1">Membrane</location>
        <topology evidence="1">Single-pass membrane protein</topology>
    </subcellularLocation>
</comment>
<evidence type="ECO:0000256" key="5">
    <source>
        <dbReference type="ARBA" id="ARBA00022989"/>
    </source>
</evidence>
<dbReference type="PANTHER" id="PTHR32285">
    <property type="entry name" value="PROTEIN TRICHOME BIREFRINGENCE-LIKE 9-RELATED"/>
    <property type="match status" value="1"/>
</dbReference>
<evidence type="ECO:0000256" key="6">
    <source>
        <dbReference type="ARBA" id="ARBA00023136"/>
    </source>
</evidence>
<evidence type="ECO:0000256" key="7">
    <source>
        <dbReference type="SAM" id="Phobius"/>
    </source>
</evidence>
<dbReference type="InterPro" id="IPR029962">
    <property type="entry name" value="TBL"/>
</dbReference>
<dbReference type="PANTHER" id="PTHR32285:SF239">
    <property type="entry name" value="PROTEIN TRICHOME BIREFRINGENCE-LIKE 34"/>
    <property type="match status" value="1"/>
</dbReference>
<feature type="domain" description="Trichome birefringence-like N-terminal" evidence="9">
    <location>
        <begin position="446"/>
        <end position="499"/>
    </location>
</feature>
<dbReference type="Pfam" id="PF14416">
    <property type="entry name" value="PMR5N"/>
    <property type="match status" value="3"/>
</dbReference>
<comment type="caution">
    <text evidence="10">The sequence shown here is derived from an EMBL/GenBank/DDBJ whole genome shotgun (WGS) entry which is preliminary data.</text>
</comment>
<reference evidence="10 11" key="1">
    <citation type="submission" date="2024-12" db="EMBL/GenBank/DDBJ databases">
        <title>The unique morphological basis and parallel evolutionary history of personate flowers in Penstemon.</title>
        <authorList>
            <person name="Depatie T.H."/>
            <person name="Wessinger C.A."/>
        </authorList>
    </citation>
    <scope>NUCLEOTIDE SEQUENCE [LARGE SCALE GENOMIC DNA]</scope>
    <source>
        <strain evidence="10">WTNN_2</strain>
        <tissue evidence="10">Leaf</tissue>
    </source>
</reference>
<keyword evidence="5 7" id="KW-1133">Transmembrane helix</keyword>
<evidence type="ECO:0000259" key="9">
    <source>
        <dbReference type="Pfam" id="PF14416"/>
    </source>
</evidence>
<dbReference type="Pfam" id="PF13839">
    <property type="entry name" value="PC-Esterase"/>
    <property type="match status" value="3"/>
</dbReference>
<feature type="domain" description="Trichome birefringence-like C-terminal" evidence="8">
    <location>
        <begin position="502"/>
        <end position="762"/>
    </location>
</feature>
<comment type="similarity">
    <text evidence="2">Belongs to the PC-esterase family. TBL subfamily.</text>
</comment>
<evidence type="ECO:0000256" key="2">
    <source>
        <dbReference type="ARBA" id="ARBA00007727"/>
    </source>
</evidence>
<keyword evidence="3 7" id="KW-0812">Transmembrane</keyword>
<name>A0ABD3T0N4_9LAMI</name>
<dbReference type="AlphaFoldDB" id="A0ABD3T0N4"/>
<evidence type="ECO:0000256" key="3">
    <source>
        <dbReference type="ARBA" id="ARBA00022692"/>
    </source>
</evidence>
<sequence>MASKFVLGKLKNVVQSNFSSLLGFLFVALFISAVFLTRDDHTQRFAISNKDLNCNLFSGKWVYDNISYPLYKEQQCFLPDDMTCEQNGRKDLNYQFWRWQPHDCDLPRFNATAFMEKIRGKRLVFVGDSLNRNQYSSFLCLLDSVIPPPSKLLIKQQQQKIPEYNATIEFHWSPMLVESNCDNPMHQNARNRTVRIDSIEKHAKQWTDADILIFDSYSWWMVDQTITFLWGSFGSLDAIYKNVTMWLRPFEMAIQTWSNWIEFNINRDKTKLFFMSMSSDHYRGEEWGTEKGKNCYGEREPILNKEKNWGKIIDREMMEIVESAIDKLGRRGVKVQYLNITYLSAYRKEAHPTIYRTFQVPPSKEQLQDPAGYSDCIHWCLPGVPDLMASKFESVLGKRYIRSNFISLLSFLLVALVIAALFRTENHRQNQRVTNEEEHTTSSKNSCNLFSGKWVYDNESYPLYKEQECSFMPDDLTCEQNGRKDLKYQFWRWQPHHCDLPRVVFVGDSLNRNQWLSMMCLLEPAIPPSSKVLIKYYEHTIPIPEYNTTFEFYWSPMLVETNCDNPSHYNPQNRTVRISAIEKHARHWTDADIIVFDSYAWWMVNKTMTLLWGSFDSLDAIYQNASTGVRPYEMALQTWSNWLEYNLNREKTKLFFMSIGEEWGFEKGQNCYGETEQFMEERHWGTLINREMMEIAESAIYKLDKRGVKVQYINITHLSAYRKDAHPSIYKKFPVTPTKEKLANPPTYSDCLHWCLPGVPDTITFEKNQTPLNDSSQGCNLFSGKWVYDDKSHPQYNDTQCSFMSDEYACEKYGRKDLKYQKWRWQPRGCDLPRFNGTAFLEKIRGKKLVFVGDSLNRSQWVSLLCLIESSISSSSSSSKSIIRNGNFFYFQAMEYNATIGFYWSPFLVESNNDDPIVHRERDRTVRIHSIEKHARQWNDADILIFDSFVWWTDPTMTLLWGSFGSSDAIYKRVEMRHRRYEMALNTWSDWLEININRTKTKLFFMSLSPYHYWGENYSVEQHCYNETEPILKEEYWGADADRGMMHVAEATIRKLEIRGLKVQYMNITQLSDYRKDAHPSIYRKHDQPITEEQLKDPKSYSDCLHWCLPGVPDIWNQILYLHILNS</sequence>
<accession>A0ABD3T0N4</accession>
<dbReference type="GO" id="GO:0016020">
    <property type="term" value="C:membrane"/>
    <property type="evidence" value="ECO:0007669"/>
    <property type="project" value="UniProtKB-SubCell"/>
</dbReference>
<evidence type="ECO:0000256" key="4">
    <source>
        <dbReference type="ARBA" id="ARBA00022968"/>
    </source>
</evidence>
<dbReference type="InterPro" id="IPR025846">
    <property type="entry name" value="TBL_N"/>
</dbReference>
<organism evidence="10 11">
    <name type="scientific">Penstemon smallii</name>
    <dbReference type="NCBI Taxonomy" id="265156"/>
    <lineage>
        <taxon>Eukaryota</taxon>
        <taxon>Viridiplantae</taxon>
        <taxon>Streptophyta</taxon>
        <taxon>Embryophyta</taxon>
        <taxon>Tracheophyta</taxon>
        <taxon>Spermatophyta</taxon>
        <taxon>Magnoliopsida</taxon>
        <taxon>eudicotyledons</taxon>
        <taxon>Gunneridae</taxon>
        <taxon>Pentapetalae</taxon>
        <taxon>asterids</taxon>
        <taxon>lamiids</taxon>
        <taxon>Lamiales</taxon>
        <taxon>Plantaginaceae</taxon>
        <taxon>Cheloneae</taxon>
        <taxon>Penstemon</taxon>
    </lineage>
</organism>
<gene>
    <name evidence="10" type="ORF">ACJIZ3_019023</name>
</gene>
<feature type="transmembrane region" description="Helical" evidence="7">
    <location>
        <begin position="405"/>
        <end position="422"/>
    </location>
</feature>
<evidence type="ECO:0000313" key="11">
    <source>
        <dbReference type="Proteomes" id="UP001634393"/>
    </source>
</evidence>
<dbReference type="Proteomes" id="UP001634393">
    <property type="component" value="Unassembled WGS sequence"/>
</dbReference>